<keyword evidence="2" id="KW-0378">Hydrolase</keyword>
<name>A0A124EGV8_TRASO</name>
<dbReference type="Gene3D" id="3.20.20.140">
    <property type="entry name" value="Metal-dependent hydrolases"/>
    <property type="match status" value="1"/>
</dbReference>
<dbReference type="RefSeq" id="WP_059054854.1">
    <property type="nucleotide sequence ID" value="NZ_LOJF01000009.1"/>
</dbReference>
<dbReference type="Proteomes" id="UP000054078">
    <property type="component" value="Unassembled WGS sequence"/>
</dbReference>
<proteinExistence type="predicted"/>
<evidence type="ECO:0000313" key="2">
    <source>
        <dbReference type="EMBL" id="KUH58709.1"/>
    </source>
</evidence>
<feature type="binding site" evidence="1">
    <location>
        <position position="233"/>
    </location>
    <ligand>
        <name>a divalent metal cation</name>
        <dbReference type="ChEBI" id="CHEBI:60240"/>
        <label>2</label>
    </ligand>
</feature>
<protein>
    <submittedName>
        <fullName evidence="2">Hydrolase TatD</fullName>
    </submittedName>
</protein>
<accession>A0A124EGV8</accession>
<dbReference type="PANTHER" id="PTHR46124">
    <property type="entry name" value="D-AMINOACYL-TRNA DEACYLASE"/>
    <property type="match status" value="1"/>
</dbReference>
<reference evidence="2 3" key="1">
    <citation type="submission" date="2015-12" db="EMBL/GenBank/DDBJ databases">
        <title>Draft Genome Sequence of Olsenella scatoligenes SK9K4T; a Producer of 3-Methylindole- (skatole) and 4-Methylphenol- (p-cresol) Isolated from Pig Feces.</title>
        <authorList>
            <person name="Li X."/>
            <person name="Borg B."/>
            <person name="Canibe N."/>
        </authorList>
    </citation>
    <scope>NUCLEOTIDE SEQUENCE [LARGE SCALE GENOMIC DNA]</scope>
    <source>
        <strain evidence="2 3">SK9K4</strain>
    </source>
</reference>
<evidence type="ECO:0000256" key="1">
    <source>
        <dbReference type="PIRSR" id="PIRSR005902-1"/>
    </source>
</evidence>
<dbReference type="AlphaFoldDB" id="A0A124EGV8"/>
<dbReference type="GO" id="GO:0016788">
    <property type="term" value="F:hydrolase activity, acting on ester bonds"/>
    <property type="evidence" value="ECO:0007669"/>
    <property type="project" value="InterPro"/>
</dbReference>
<organism evidence="2 3">
    <name type="scientific">Tractidigestivibacter scatoligenes</name>
    <name type="common">Olsenella scatoligenes</name>
    <dbReference type="NCBI Taxonomy" id="1299998"/>
    <lineage>
        <taxon>Bacteria</taxon>
        <taxon>Bacillati</taxon>
        <taxon>Actinomycetota</taxon>
        <taxon>Coriobacteriia</taxon>
        <taxon>Coriobacteriales</taxon>
        <taxon>Atopobiaceae</taxon>
        <taxon>Tractidigestivibacter</taxon>
    </lineage>
</organism>
<dbReference type="OrthoDB" id="9810005at2"/>
<feature type="binding site" evidence="1">
    <location>
        <position position="200"/>
    </location>
    <ligand>
        <name>a divalent metal cation</name>
        <dbReference type="ChEBI" id="CHEBI:60240"/>
        <label>2</label>
    </ligand>
</feature>
<dbReference type="PANTHER" id="PTHR46124:SF2">
    <property type="entry name" value="D-AMINOACYL-TRNA DEACYLASE"/>
    <property type="match status" value="1"/>
</dbReference>
<dbReference type="STRING" id="1299998.AUL39_07020"/>
<feature type="binding site" evidence="1">
    <location>
        <position position="163"/>
    </location>
    <ligand>
        <name>a divalent metal cation</name>
        <dbReference type="ChEBI" id="CHEBI:60240"/>
        <label>1</label>
    </ligand>
</feature>
<feature type="binding site" evidence="1">
    <location>
        <position position="283"/>
    </location>
    <ligand>
        <name>a divalent metal cation</name>
        <dbReference type="ChEBI" id="CHEBI:60240"/>
        <label>1</label>
    </ligand>
</feature>
<dbReference type="Pfam" id="PF01026">
    <property type="entry name" value="TatD_DNase"/>
    <property type="match status" value="1"/>
</dbReference>
<dbReference type="SUPFAM" id="SSF51556">
    <property type="entry name" value="Metallo-dependent hydrolases"/>
    <property type="match status" value="1"/>
</dbReference>
<dbReference type="GO" id="GO:0046872">
    <property type="term" value="F:metal ion binding"/>
    <property type="evidence" value="ECO:0007669"/>
    <property type="project" value="UniProtKB-KW"/>
</dbReference>
<evidence type="ECO:0000313" key="3">
    <source>
        <dbReference type="Proteomes" id="UP000054078"/>
    </source>
</evidence>
<sequence>MPSELLGLDALTLEDGHLFHDRKGRPRELPQASAPLADTHGHLTSFTRHDPSVAICRAALAGVRLLVVPVDPVDEVPRLFPTAAVYLSWIDKQVERAAERLDECARHGLVPPEHAGYPDLPPLVERVRIVAGAHPYGAARLDKAALACLDELLASPRCVGVGEIGLDFGPYNELPADVQEAAFRRQLAVAREHGLPVELHIRDGQDPDDHSAHELAARVLAEEGVPSAGCDLHCFTDGPEVMAPFVELGCHIAFGGASTFKRSDDIREAAAACPEGLLLSETDCPYMAPVPLRGEECEPAMVAFSAACVAAVREDTGIATRDETYAALWKNACDILG</sequence>
<keyword evidence="1" id="KW-0479">Metal-binding</keyword>
<keyword evidence="3" id="KW-1185">Reference proteome</keyword>
<comment type="caution">
    <text evidence="2">The sequence shown here is derived from an EMBL/GenBank/DDBJ whole genome shotgun (WGS) entry which is preliminary data.</text>
</comment>
<dbReference type="InterPro" id="IPR001130">
    <property type="entry name" value="TatD-like"/>
</dbReference>
<dbReference type="PIRSF" id="PIRSF005902">
    <property type="entry name" value="DNase_TatD"/>
    <property type="match status" value="1"/>
</dbReference>
<dbReference type="InterPro" id="IPR032466">
    <property type="entry name" value="Metal_Hydrolase"/>
</dbReference>
<dbReference type="CDD" id="cd01310">
    <property type="entry name" value="TatD_DNAse"/>
    <property type="match status" value="1"/>
</dbReference>
<gene>
    <name evidence="2" type="ORF">AUL39_07020</name>
</gene>
<dbReference type="EMBL" id="LOJF01000009">
    <property type="protein sequence ID" value="KUH58709.1"/>
    <property type="molecule type" value="Genomic_DNA"/>
</dbReference>
<dbReference type="GO" id="GO:0005829">
    <property type="term" value="C:cytosol"/>
    <property type="evidence" value="ECO:0007669"/>
    <property type="project" value="TreeGrafter"/>
</dbReference>